<protein>
    <submittedName>
        <fullName evidence="4">Phosphate ABC transporter substrate-binding protein</fullName>
    </submittedName>
</protein>
<feature type="signal peptide" evidence="2">
    <location>
        <begin position="1"/>
        <end position="18"/>
    </location>
</feature>
<dbReference type="AlphaFoldDB" id="A0A547PAM6"/>
<sequence>MKSTKTLAIALIASVSLAGCDSAGGGGSRDSIRAVGSSTVYPFAKQIAESFARSNPDYKSPLIESTGTGGGIQLFCSGEGADTPDMANASRRMKLSEFERCQANGVNDIIELQVGLDGIAFASATDGIELNLSPRIVYEALAANPYGGEQTAKTWADVDPSLPDEPILVYGPPSTSGTRDALKELVLEVGCDTNADMKALKESDKDAHQAICTEVRSDGAYVDQGEQDNLIVQKIEGNPRSVGVFGFSYLEENADKVKGLPMNSVDPTYENISSFAYPGARPLFVYVKKAHMRAIPGLDLYLNEWVKNWSADGPLARIGLVASPADVMAMNERRVNEKITMTAADLGGAAPAEDAAE</sequence>
<reference evidence="4 5" key="1">
    <citation type="submission" date="2019-06" db="EMBL/GenBank/DDBJ databases">
        <title>Erythrobacter insulae sp. nov., isolated from a tidal flat.</title>
        <authorList>
            <person name="Yoon J.-H."/>
        </authorList>
    </citation>
    <scope>NUCLEOTIDE SEQUENCE [LARGE SCALE GENOMIC DNA]</scope>
    <source>
        <strain evidence="4 5">JBTF-M21</strain>
    </source>
</reference>
<dbReference type="PANTHER" id="PTHR30570:SF1">
    <property type="entry name" value="PHOSPHATE-BINDING PROTEIN PSTS"/>
    <property type="match status" value="1"/>
</dbReference>
<dbReference type="OrthoDB" id="9790048at2"/>
<evidence type="ECO:0000313" key="5">
    <source>
        <dbReference type="Proteomes" id="UP000316343"/>
    </source>
</evidence>
<dbReference type="Gene3D" id="3.40.190.10">
    <property type="entry name" value="Periplasmic binding protein-like II"/>
    <property type="match status" value="2"/>
</dbReference>
<dbReference type="Pfam" id="PF12849">
    <property type="entry name" value="PBP_like_2"/>
    <property type="match status" value="1"/>
</dbReference>
<name>A0A547PAM6_9SPHN</name>
<evidence type="ECO:0000259" key="3">
    <source>
        <dbReference type="Pfam" id="PF12849"/>
    </source>
</evidence>
<comment type="caution">
    <text evidence="4">The sequence shown here is derived from an EMBL/GenBank/DDBJ whole genome shotgun (WGS) entry which is preliminary data.</text>
</comment>
<evidence type="ECO:0000256" key="2">
    <source>
        <dbReference type="SAM" id="SignalP"/>
    </source>
</evidence>
<accession>A0A547PAM6</accession>
<keyword evidence="5" id="KW-1185">Reference proteome</keyword>
<evidence type="ECO:0000313" key="4">
    <source>
        <dbReference type="EMBL" id="TRD11180.1"/>
    </source>
</evidence>
<keyword evidence="1 2" id="KW-0732">Signal</keyword>
<dbReference type="SUPFAM" id="SSF53850">
    <property type="entry name" value="Periplasmic binding protein-like II"/>
    <property type="match status" value="1"/>
</dbReference>
<proteinExistence type="predicted"/>
<dbReference type="InterPro" id="IPR024370">
    <property type="entry name" value="PBP_domain"/>
</dbReference>
<dbReference type="EMBL" id="VHJK01000001">
    <property type="protein sequence ID" value="TRD11180.1"/>
    <property type="molecule type" value="Genomic_DNA"/>
</dbReference>
<organism evidence="4 5">
    <name type="scientific">Erythrobacter insulae</name>
    <dbReference type="NCBI Taxonomy" id="2584124"/>
    <lineage>
        <taxon>Bacteria</taxon>
        <taxon>Pseudomonadati</taxon>
        <taxon>Pseudomonadota</taxon>
        <taxon>Alphaproteobacteria</taxon>
        <taxon>Sphingomonadales</taxon>
        <taxon>Erythrobacteraceae</taxon>
        <taxon>Erythrobacter/Porphyrobacter group</taxon>
        <taxon>Erythrobacter</taxon>
    </lineage>
</organism>
<feature type="chain" id="PRO_5021940822" evidence="2">
    <location>
        <begin position="19"/>
        <end position="357"/>
    </location>
</feature>
<gene>
    <name evidence="4" type="ORF">FGU71_04470</name>
</gene>
<dbReference type="Proteomes" id="UP000316343">
    <property type="component" value="Unassembled WGS sequence"/>
</dbReference>
<dbReference type="PROSITE" id="PS51257">
    <property type="entry name" value="PROKAR_LIPOPROTEIN"/>
    <property type="match status" value="1"/>
</dbReference>
<dbReference type="PANTHER" id="PTHR30570">
    <property type="entry name" value="PERIPLASMIC PHOSPHATE BINDING COMPONENT OF PHOSPHATE ABC TRANSPORTER"/>
    <property type="match status" value="1"/>
</dbReference>
<feature type="domain" description="PBP" evidence="3">
    <location>
        <begin position="22"/>
        <end position="303"/>
    </location>
</feature>
<dbReference type="InterPro" id="IPR050811">
    <property type="entry name" value="Phosphate_ABC_transporter"/>
</dbReference>
<dbReference type="RefSeq" id="WP_142787444.1">
    <property type="nucleotide sequence ID" value="NZ_VHJK01000001.1"/>
</dbReference>
<evidence type="ECO:0000256" key="1">
    <source>
        <dbReference type="ARBA" id="ARBA00022729"/>
    </source>
</evidence>